<evidence type="ECO:0000313" key="5">
    <source>
        <dbReference type="EMBL" id="ABK45322.1"/>
    </source>
</evidence>
<proteinExistence type="inferred from homology"/>
<dbReference type="InterPro" id="IPR007712">
    <property type="entry name" value="RelE/ParE_toxin"/>
</dbReference>
<dbReference type="eggNOG" id="COG3668">
    <property type="taxonomic scope" value="Bacteria"/>
</dbReference>
<dbReference type="AlphaFoldDB" id="A0L782"/>
<reference evidence="4 6" key="3">
    <citation type="journal article" date="2012" name="Int. J. Syst. Evol. Microbiol.">
        <title>Magnetococcus marinus gen. nov., sp. nov., a marine, magnetotactic bacterium that represents a novel lineage (Magnetococcaceae fam. nov.; Magnetococcales ord. nov.) at the base of the Alphaproteobacteria.</title>
        <authorList>
            <person name="Bazylinski D.A."/>
            <person name="Williams T.J."/>
            <person name="Lefevre C.T."/>
            <person name="Berg R.J."/>
            <person name="Zhang C.L."/>
            <person name="Bowser S.S."/>
            <person name="Dean A.J."/>
            <person name="Beveridge T.J."/>
        </authorList>
    </citation>
    <scope>NUCLEOTIDE SEQUENCE [LARGE SCALE GENOMIC DNA]</scope>
    <source>
        <strain evidence="6">ATCC BAA-1437 / JCM 17883 / MC-1</strain>
        <strain evidence="4">MC-1</strain>
    </source>
</reference>
<dbReference type="PANTHER" id="PTHR33755">
    <property type="entry name" value="TOXIN PARE1-RELATED"/>
    <property type="match status" value="1"/>
</dbReference>
<dbReference type="Proteomes" id="UP000002586">
    <property type="component" value="Chromosome"/>
</dbReference>
<dbReference type="EMBL" id="CP000471">
    <property type="protein sequence ID" value="ABK43825.1"/>
    <property type="molecule type" value="Genomic_DNA"/>
</dbReference>
<dbReference type="OrthoDB" id="595470at2"/>
<dbReference type="PANTHER" id="PTHR33755:SF6">
    <property type="entry name" value="PLASMID STABILIZATION SYSTEM PROTEIN"/>
    <property type="match status" value="1"/>
</dbReference>
<keyword evidence="2" id="KW-1277">Toxin-antitoxin system</keyword>
<sequence>MKPAVFTPQGRRDLQGAAKDLGNENPMAARALREAIKKATRLLGEYPFAGQERTDITSRDVRFLVVHGFEYVIVYDPYPSPAEIQRVLHTKRDLNAILDEDR</sequence>
<dbReference type="KEGG" id="mgm:Mmc1_1314"/>
<gene>
    <name evidence="4" type="ordered locus">Mmc1_1314</name>
    <name evidence="5" type="ordered locus">Mmc1_2829</name>
</gene>
<dbReference type="Gene3D" id="3.30.2310.20">
    <property type="entry name" value="RelE-like"/>
    <property type="match status" value="1"/>
</dbReference>
<evidence type="ECO:0000313" key="6">
    <source>
        <dbReference type="Proteomes" id="UP000002586"/>
    </source>
</evidence>
<keyword evidence="6" id="KW-1185">Reference proteome</keyword>
<dbReference type="Pfam" id="PF05016">
    <property type="entry name" value="ParE_toxin"/>
    <property type="match status" value="1"/>
</dbReference>
<dbReference type="EMBL" id="CP000471">
    <property type="protein sequence ID" value="ABK45322.1"/>
    <property type="molecule type" value="Genomic_DNA"/>
</dbReference>
<evidence type="ECO:0000256" key="1">
    <source>
        <dbReference type="ARBA" id="ARBA00006226"/>
    </source>
</evidence>
<evidence type="ECO:0000313" key="4">
    <source>
        <dbReference type="EMBL" id="ABK43825.1"/>
    </source>
</evidence>
<dbReference type="InterPro" id="IPR035093">
    <property type="entry name" value="RelE/ParE_toxin_dom_sf"/>
</dbReference>
<evidence type="ECO:0000256" key="2">
    <source>
        <dbReference type="ARBA" id="ARBA00022649"/>
    </source>
</evidence>
<dbReference type="KEGG" id="mgm:Mmc1_2829"/>
<name>A0L782_MAGMM</name>
<accession>A0L782</accession>
<comment type="similarity">
    <text evidence="1">Belongs to the RelE toxin family.</text>
</comment>
<feature type="region of interest" description="Disordered" evidence="3">
    <location>
        <begin position="1"/>
        <end position="21"/>
    </location>
</feature>
<dbReference type="RefSeq" id="WP_011712980.1">
    <property type="nucleotide sequence ID" value="NC_008576.1"/>
</dbReference>
<organism evidence="4 6">
    <name type="scientific">Magnetococcus marinus (strain ATCC BAA-1437 / JCM 17883 / MC-1)</name>
    <dbReference type="NCBI Taxonomy" id="156889"/>
    <lineage>
        <taxon>Bacteria</taxon>
        <taxon>Pseudomonadati</taxon>
        <taxon>Pseudomonadota</taxon>
        <taxon>Magnetococcia</taxon>
        <taxon>Magnetococcales</taxon>
        <taxon>Magnetococcaceae</taxon>
        <taxon>Magnetococcus</taxon>
    </lineage>
</organism>
<protein>
    <submittedName>
        <fullName evidence="4">Plasmid stabilization system</fullName>
    </submittedName>
</protein>
<dbReference type="STRING" id="156889.Mmc1_1314"/>
<reference evidence="4" key="1">
    <citation type="submission" date="2006-09" db="EMBL/GenBank/DDBJ databases">
        <title>Complete sequence of Magnetococcus sp. MC-1.</title>
        <authorList>
            <consortium name="US DOE Joint Genome Institute"/>
            <person name="Copeland A."/>
            <person name="Lucas S."/>
            <person name="Lapidus A."/>
            <person name="Barry K."/>
            <person name="Detter J.C."/>
            <person name="Glavina del Rio T."/>
            <person name="Hammon N."/>
            <person name="Israni S."/>
            <person name="Dalin E."/>
            <person name="Tice H."/>
            <person name="Pitluck S."/>
            <person name="Kiss H."/>
            <person name="Goodwin L.A."/>
            <person name="Brettin T."/>
            <person name="Bruce D."/>
            <person name="Han C."/>
            <person name="Tapia R."/>
            <person name="Gilna P."/>
            <person name="Schmutz J."/>
            <person name="Larimer F."/>
            <person name="Land M."/>
            <person name="Hauser L."/>
            <person name="Kyrpides N."/>
            <person name="Mikhailova N."/>
            <person name="Richardson P."/>
        </authorList>
    </citation>
    <scope>NUCLEOTIDE SEQUENCE [LARGE SCALE GENOMIC DNA]</scope>
    <source>
        <strain evidence="4">MC-1</strain>
    </source>
</reference>
<reference evidence="6" key="2">
    <citation type="journal article" date="2009" name="Appl. Environ. Microbiol.">
        <title>Complete genome sequence of the chemolithoautotrophic marine magnetotactic coccus strain MC-1.</title>
        <authorList>
            <person name="Schubbe S."/>
            <person name="Williams T.J."/>
            <person name="Xie G."/>
            <person name="Kiss H.E."/>
            <person name="Brettin T.S."/>
            <person name="Martinez D."/>
            <person name="Ross C.A."/>
            <person name="Schuler D."/>
            <person name="Cox B.L."/>
            <person name="Nealson K.H."/>
            <person name="Bazylinski D.A."/>
        </authorList>
    </citation>
    <scope>NUCLEOTIDE SEQUENCE [LARGE SCALE GENOMIC DNA]</scope>
    <source>
        <strain evidence="6">ATCC BAA-1437 / JCM 17883 / MC-1</strain>
    </source>
</reference>
<evidence type="ECO:0000256" key="3">
    <source>
        <dbReference type="SAM" id="MobiDB-lite"/>
    </source>
</evidence>
<dbReference type="InterPro" id="IPR051803">
    <property type="entry name" value="TA_system_RelE-like_toxin"/>
</dbReference>
<dbReference type="HOGENOM" id="CLU_147162_10_1_5"/>